<evidence type="ECO:0000313" key="14">
    <source>
        <dbReference type="Proteomes" id="UP001165090"/>
    </source>
</evidence>
<comment type="similarity">
    <text evidence="6">Belongs to the acetyltransferase family. NAA60 subfamily.</text>
</comment>
<dbReference type="InterPro" id="IPR016181">
    <property type="entry name" value="Acyl_CoA_acyltransferase"/>
</dbReference>
<keyword evidence="14" id="KW-1185">Reference proteome</keyword>
<evidence type="ECO:0000256" key="5">
    <source>
        <dbReference type="ARBA" id="ARBA00023315"/>
    </source>
</evidence>
<dbReference type="EC" id="2.3.1.259" evidence="7"/>
<accession>A0ABQ5RWS5</accession>
<dbReference type="Pfam" id="PF00583">
    <property type="entry name" value="Acetyltransf_1"/>
    <property type="match status" value="1"/>
</dbReference>
<evidence type="ECO:0000313" key="13">
    <source>
        <dbReference type="EMBL" id="GLI62087.1"/>
    </source>
</evidence>
<dbReference type="EMBL" id="BSDZ01000011">
    <property type="protein sequence ID" value="GLI62087.1"/>
    <property type="molecule type" value="Genomic_DNA"/>
</dbReference>
<reference evidence="13 14" key="1">
    <citation type="journal article" date="2023" name="IScience">
        <title>Expanded male sex-determining region conserved during the evolution of homothallism in the green alga Volvox.</title>
        <authorList>
            <person name="Yamamoto K."/>
            <person name="Matsuzaki R."/>
            <person name="Mahakham W."/>
            <person name="Heman W."/>
            <person name="Sekimoto H."/>
            <person name="Kawachi M."/>
            <person name="Minakuchi Y."/>
            <person name="Toyoda A."/>
            <person name="Nozaki H."/>
        </authorList>
    </citation>
    <scope>NUCLEOTIDE SEQUENCE [LARGE SCALE GENOMIC DNA]</scope>
    <source>
        <strain evidence="13 14">NIES-4468</strain>
    </source>
</reference>
<comment type="caution">
    <text evidence="13">The sequence shown here is derived from an EMBL/GenBank/DDBJ whole genome shotgun (WGS) entry which is preliminary data.</text>
</comment>
<keyword evidence="3" id="KW-0159">Chromosome partition</keyword>
<keyword evidence="2" id="KW-0808">Transferase</keyword>
<feature type="compositionally biased region" description="Pro residues" evidence="11">
    <location>
        <begin position="482"/>
        <end position="491"/>
    </location>
</feature>
<evidence type="ECO:0000256" key="2">
    <source>
        <dbReference type="ARBA" id="ARBA00022679"/>
    </source>
</evidence>
<dbReference type="PROSITE" id="PS51186">
    <property type="entry name" value="GNAT"/>
    <property type="match status" value="1"/>
</dbReference>
<name>A0ABQ5RWS5_9CHLO</name>
<organism evidence="13 14">
    <name type="scientific">Volvox africanus</name>
    <dbReference type="NCBI Taxonomy" id="51714"/>
    <lineage>
        <taxon>Eukaryota</taxon>
        <taxon>Viridiplantae</taxon>
        <taxon>Chlorophyta</taxon>
        <taxon>core chlorophytes</taxon>
        <taxon>Chlorophyceae</taxon>
        <taxon>CS clade</taxon>
        <taxon>Chlamydomonadales</taxon>
        <taxon>Volvocaceae</taxon>
        <taxon>Volvox</taxon>
    </lineage>
</organism>
<evidence type="ECO:0000256" key="11">
    <source>
        <dbReference type="SAM" id="MobiDB-lite"/>
    </source>
</evidence>
<feature type="compositionally biased region" description="Low complexity" evidence="11">
    <location>
        <begin position="429"/>
        <end position="444"/>
    </location>
</feature>
<sequence length="618" mass="66324">MFASFGGSPGGTASTVLYQGHPPLNLHYRPLQHSDYDALKAIHRELFPIDYEEVFFRKAVAGEDRVFSWAAVHSEYGRDYLVGFVTARVVYLYECDPLDRQVMGLAPKCLDGDGTVYVLTLGVVPPCRQCGIARSLLGLVHQHASRLRCRAIFLHVISYNDAAMRLYGTSGYQAMARLPNFYHLVTGRQPNPDQSWFDAFLYALFIPPSGPELSPAVQWAGGVLGAAVAPFRSMLGTFNVCIPSWLCSCCRQTYSTFLPFASTAGAAASQRSGLKGGLADTATSGWQPPLPQPPLQQQQQRAPSSKQSAPHHSRQLQSQQLPQSTCTAPGVVCSAVDAEQFLRMSHQQQYPPALQQDQQQQQQHQQSRCSGGGTLPKGAVGGEPCQKDRGAYNQGPAGSSRRSSGGTEPPGSQAQQQCNAASTSYGEDSGAAGSSGASSAAVSGDLVKHSGMSTSSPPPPPPLAFHPQSKQQQMMMYSAPILRPPSPPAPPSLSSSLTSLQQRHPHSSGSTSPSYIGWGGQSLGHHRSHHPQHFHQASHGPQYGLGTGGTAHGRTGEHTRGGIHRGGPQGFAGGSLSLHPQQQQHQQAQPQQCQQQQRGSVLTALFRPPTAQWHPHSR</sequence>
<evidence type="ECO:0000256" key="8">
    <source>
        <dbReference type="ARBA" id="ARBA00026144"/>
    </source>
</evidence>
<dbReference type="PANTHER" id="PTHR14744">
    <property type="entry name" value="N-ALPHA-ACETYLTRANSFERASE 60"/>
    <property type="match status" value="1"/>
</dbReference>
<feature type="compositionally biased region" description="Low complexity" evidence="11">
    <location>
        <begin position="581"/>
        <end position="597"/>
    </location>
</feature>
<gene>
    <name evidence="13" type="ORF">VaNZ11_004668</name>
</gene>
<evidence type="ECO:0000256" key="9">
    <source>
        <dbReference type="ARBA" id="ARBA00048017"/>
    </source>
</evidence>
<evidence type="ECO:0000256" key="6">
    <source>
        <dbReference type="ARBA" id="ARBA00025774"/>
    </source>
</evidence>
<dbReference type="InterPro" id="IPR045141">
    <property type="entry name" value="NAA60-like"/>
</dbReference>
<keyword evidence="4" id="KW-0156">Chromatin regulator</keyword>
<dbReference type="Proteomes" id="UP001165090">
    <property type="component" value="Unassembled WGS sequence"/>
</dbReference>
<feature type="region of interest" description="Disordered" evidence="11">
    <location>
        <begin position="274"/>
        <end position="322"/>
    </location>
</feature>
<comment type="catalytic activity">
    <reaction evidence="9">
        <text>L-lysyl-[protein] + acetyl-CoA = N(6)-acetyl-L-lysyl-[protein] + CoA + H(+)</text>
        <dbReference type="Rhea" id="RHEA:45948"/>
        <dbReference type="Rhea" id="RHEA-COMP:9752"/>
        <dbReference type="Rhea" id="RHEA-COMP:10731"/>
        <dbReference type="ChEBI" id="CHEBI:15378"/>
        <dbReference type="ChEBI" id="CHEBI:29969"/>
        <dbReference type="ChEBI" id="CHEBI:57287"/>
        <dbReference type="ChEBI" id="CHEBI:57288"/>
        <dbReference type="ChEBI" id="CHEBI:61930"/>
        <dbReference type="EC" id="2.3.1.48"/>
    </reaction>
</comment>
<feature type="compositionally biased region" description="Basic residues" evidence="11">
    <location>
        <begin position="524"/>
        <end position="533"/>
    </location>
</feature>
<protein>
    <recommendedName>
        <fullName evidence="8">N-alpha-acetyltransferase 60</fullName>
        <ecNumber evidence="7">2.3.1.259</ecNumber>
        <ecNumber evidence="1">2.3.1.48</ecNumber>
    </recommendedName>
</protein>
<dbReference type="SUPFAM" id="SSF55729">
    <property type="entry name" value="Acyl-CoA N-acyltransferases (Nat)"/>
    <property type="match status" value="1"/>
</dbReference>
<feature type="compositionally biased region" description="Low complexity" evidence="11">
    <location>
        <begin position="395"/>
        <end position="412"/>
    </location>
</feature>
<dbReference type="EC" id="2.3.1.48" evidence="1"/>
<keyword evidence="5" id="KW-0012">Acyltransferase</keyword>
<dbReference type="PANTHER" id="PTHR14744:SF15">
    <property type="entry name" value="N-ALPHA-ACETYLTRANSFERASE 60"/>
    <property type="match status" value="1"/>
</dbReference>
<dbReference type="CDD" id="cd04301">
    <property type="entry name" value="NAT_SF"/>
    <property type="match status" value="1"/>
</dbReference>
<evidence type="ECO:0000256" key="7">
    <source>
        <dbReference type="ARBA" id="ARBA00026111"/>
    </source>
</evidence>
<feature type="compositionally biased region" description="Polar residues" evidence="11">
    <location>
        <begin position="413"/>
        <end position="426"/>
    </location>
</feature>
<dbReference type="Gene3D" id="3.40.630.30">
    <property type="match status" value="1"/>
</dbReference>
<evidence type="ECO:0000256" key="1">
    <source>
        <dbReference type="ARBA" id="ARBA00013184"/>
    </source>
</evidence>
<evidence type="ECO:0000256" key="3">
    <source>
        <dbReference type="ARBA" id="ARBA00022829"/>
    </source>
</evidence>
<feature type="compositionally biased region" description="Low complexity" evidence="11">
    <location>
        <begin position="347"/>
        <end position="366"/>
    </location>
</feature>
<feature type="compositionally biased region" description="Gly residues" evidence="11">
    <location>
        <begin position="564"/>
        <end position="573"/>
    </location>
</feature>
<dbReference type="InterPro" id="IPR000182">
    <property type="entry name" value="GNAT_dom"/>
</dbReference>
<feature type="compositionally biased region" description="Gly residues" evidence="11">
    <location>
        <begin position="370"/>
        <end position="381"/>
    </location>
</feature>
<evidence type="ECO:0000256" key="4">
    <source>
        <dbReference type="ARBA" id="ARBA00022853"/>
    </source>
</evidence>
<evidence type="ECO:0000256" key="10">
    <source>
        <dbReference type="ARBA" id="ARBA00048848"/>
    </source>
</evidence>
<comment type="catalytic activity">
    <reaction evidence="10">
        <text>N-terminal L-methionyl-[transmembrane protein] + acetyl-CoA = N-terminal N(alpha)-acetyl-L-methionyl-[transmembrane protein] + CoA + H(+)</text>
        <dbReference type="Rhea" id="RHEA:50604"/>
        <dbReference type="Rhea" id="RHEA-COMP:12745"/>
        <dbReference type="Rhea" id="RHEA-COMP:12746"/>
        <dbReference type="ChEBI" id="CHEBI:15378"/>
        <dbReference type="ChEBI" id="CHEBI:57287"/>
        <dbReference type="ChEBI" id="CHEBI:57288"/>
        <dbReference type="ChEBI" id="CHEBI:64731"/>
        <dbReference type="ChEBI" id="CHEBI:133414"/>
        <dbReference type="EC" id="2.3.1.259"/>
    </reaction>
</comment>
<evidence type="ECO:0000259" key="12">
    <source>
        <dbReference type="PROSITE" id="PS51186"/>
    </source>
</evidence>
<feature type="region of interest" description="Disordered" evidence="11">
    <location>
        <begin position="347"/>
        <end position="618"/>
    </location>
</feature>
<proteinExistence type="inferred from homology"/>
<feature type="domain" description="N-acetyltransferase" evidence="12">
    <location>
        <begin position="26"/>
        <end position="207"/>
    </location>
</feature>